<proteinExistence type="predicted"/>
<reference evidence="1 2" key="1">
    <citation type="submission" date="2018-05" db="EMBL/GenBank/DDBJ databases">
        <title>Genomic Encyclopedia of Archaeal and Bacterial Type Strains, Phase II (KMG-II): from individual species to whole genera.</title>
        <authorList>
            <person name="Goeker M."/>
        </authorList>
    </citation>
    <scope>NUCLEOTIDE SEQUENCE [LARGE SCALE GENOMIC DNA]</scope>
    <source>
        <strain evidence="1 2">DSM 22214</strain>
    </source>
</reference>
<dbReference type="AlphaFoldDB" id="A0A316DD22"/>
<dbReference type="RefSeq" id="WP_109745616.1">
    <property type="nucleotide sequence ID" value="NZ_QGGO01000052.1"/>
</dbReference>
<keyword evidence="2" id="KW-1185">Reference proteome</keyword>
<dbReference type="Proteomes" id="UP000245489">
    <property type="component" value="Unassembled WGS sequence"/>
</dbReference>
<protein>
    <submittedName>
        <fullName evidence="1">Uncharacterized protein</fullName>
    </submittedName>
</protein>
<comment type="caution">
    <text evidence="1">The sequence shown here is derived from an EMBL/GenBank/DDBJ whole genome shotgun (WGS) entry which is preliminary data.</text>
</comment>
<evidence type="ECO:0000313" key="1">
    <source>
        <dbReference type="EMBL" id="PWK16111.1"/>
    </source>
</evidence>
<sequence>MSSLLKSIENIYAQRSLIVKELEKWSFSTNEKSSIDNLIFNLQNNICKSNDIETILFQIECFNKDKQPLRVDLSIPLKDVKIPNVVQMYGVWNFHILKEDGSGEDYLYPTFEGAMNYCNDSDNWHQGTYPLCICKVDVEKDKIRLNGNGSYSFEYLRKQYWQLVFDDC</sequence>
<dbReference type="EMBL" id="QGGO01000052">
    <property type="protein sequence ID" value="PWK16111.1"/>
    <property type="molecule type" value="Genomic_DNA"/>
</dbReference>
<accession>A0A316DD22</accession>
<organism evidence="1 2">
    <name type="scientific">Arcicella aurantiaca</name>
    <dbReference type="NCBI Taxonomy" id="591202"/>
    <lineage>
        <taxon>Bacteria</taxon>
        <taxon>Pseudomonadati</taxon>
        <taxon>Bacteroidota</taxon>
        <taxon>Cytophagia</taxon>
        <taxon>Cytophagales</taxon>
        <taxon>Flectobacillaceae</taxon>
        <taxon>Arcicella</taxon>
    </lineage>
</organism>
<gene>
    <name evidence="1" type="ORF">LV89_04926</name>
</gene>
<evidence type="ECO:0000313" key="2">
    <source>
        <dbReference type="Proteomes" id="UP000245489"/>
    </source>
</evidence>
<name>A0A316DD22_9BACT</name>